<dbReference type="RefSeq" id="WP_004652893.1">
    <property type="nucleotide sequence ID" value="NZ_KB849179.1"/>
</dbReference>
<keyword evidence="1" id="KW-0732">Signal</keyword>
<protein>
    <recommendedName>
        <fullName evidence="4">DcaP-like protein</fullName>
    </recommendedName>
</protein>
<keyword evidence="3" id="KW-1185">Reference proteome</keyword>
<dbReference type="InterPro" id="IPR023614">
    <property type="entry name" value="Porin_dom_sf"/>
</dbReference>
<evidence type="ECO:0000313" key="2">
    <source>
        <dbReference type="EMBL" id="ENU24591.1"/>
    </source>
</evidence>
<dbReference type="SUPFAM" id="SSF56935">
    <property type="entry name" value="Porins"/>
    <property type="match status" value="1"/>
</dbReference>
<evidence type="ECO:0008006" key="4">
    <source>
        <dbReference type="Google" id="ProtNLM"/>
    </source>
</evidence>
<dbReference type="EMBL" id="APOI01000008">
    <property type="protein sequence ID" value="ENU24591.1"/>
    <property type="molecule type" value="Genomic_DNA"/>
</dbReference>
<organism evidence="2 3">
    <name type="scientific">Acinetobacter proteolyticus</name>
    <dbReference type="NCBI Taxonomy" id="1776741"/>
    <lineage>
        <taxon>Bacteria</taxon>
        <taxon>Pseudomonadati</taxon>
        <taxon>Pseudomonadota</taxon>
        <taxon>Gammaproteobacteria</taxon>
        <taxon>Moraxellales</taxon>
        <taxon>Moraxellaceae</taxon>
        <taxon>Acinetobacter</taxon>
    </lineage>
</organism>
<dbReference type="InterPro" id="IPR045748">
    <property type="entry name" value="DcaP"/>
</dbReference>
<dbReference type="Gene3D" id="2.40.160.10">
    <property type="entry name" value="Porin"/>
    <property type="match status" value="1"/>
</dbReference>
<name>A0ABN0JH61_9GAMM</name>
<sequence length="428" mass="47756">MKKFILTVQKSILATAVLTAMSSAYSGTESAEIAQLRQEVQELRAMLQQYVKQPAQTQSTAQVAVATAPQATETPAPKLNISKGGAEVNLYGYIRADASYQAKGASTMYNNISGVPLEHTAEEAQQKDRLHSTVNVTRLGLNFKTPTAAGDVGGKLEMDFFGGSTRDQFRIRHAYLTFDKWLIGQTWSTFIAPEYYPETIDAGTYVGGALQRSPLVRYSDNLSANTSFAVAIEDPKYTATSDPDNEMRLPALVGRLNHKFANGSLLSGRTFMAEKKTSNDEEWAWGVGLGGKYQLTPETFLKADYYHVKGDGRFLLWTNNSYVIDDKNHIQSNEFDTISAGLTHQFNSKLRSTLGYGYMKAKDDNTFAEIQKNNATQNKELWQGWINAMYNPYKPITLGVEYVYGERETFDGRNGIDNRFNMMASYDF</sequence>
<gene>
    <name evidence="2" type="ORF">F993_00837</name>
</gene>
<proteinExistence type="predicted"/>
<evidence type="ECO:0000256" key="1">
    <source>
        <dbReference type="SAM" id="SignalP"/>
    </source>
</evidence>
<accession>A0ABN0JH61</accession>
<feature type="chain" id="PRO_5045468819" description="DcaP-like protein" evidence="1">
    <location>
        <begin position="27"/>
        <end position="428"/>
    </location>
</feature>
<dbReference type="Pfam" id="PF19577">
    <property type="entry name" value="DcaP"/>
    <property type="match status" value="1"/>
</dbReference>
<dbReference type="Proteomes" id="UP000013034">
    <property type="component" value="Unassembled WGS sequence"/>
</dbReference>
<reference evidence="2 3" key="1">
    <citation type="submission" date="2013-02" db="EMBL/GenBank/DDBJ databases">
        <title>The Genome Sequence of Acinetobacter sp. NIPH 809.</title>
        <authorList>
            <consortium name="The Broad Institute Genome Sequencing Platform"/>
            <consortium name="The Broad Institute Genome Sequencing Center for Infectious Disease"/>
            <person name="Cerqueira G."/>
            <person name="Feldgarden M."/>
            <person name="Courvalin P."/>
            <person name="Perichon B."/>
            <person name="Grillot-Courvalin C."/>
            <person name="Clermont D."/>
            <person name="Rocha E."/>
            <person name="Yoon E.-J."/>
            <person name="Nemec A."/>
            <person name="Walker B."/>
            <person name="Young S.K."/>
            <person name="Zeng Q."/>
            <person name="Gargeya S."/>
            <person name="Fitzgerald M."/>
            <person name="Haas B."/>
            <person name="Abouelleil A."/>
            <person name="Alvarado L."/>
            <person name="Arachchi H.M."/>
            <person name="Berlin A.M."/>
            <person name="Chapman S.B."/>
            <person name="Dewar J."/>
            <person name="Goldberg J."/>
            <person name="Griggs A."/>
            <person name="Gujja S."/>
            <person name="Hansen M."/>
            <person name="Howarth C."/>
            <person name="Imamovic A."/>
            <person name="Larimer J."/>
            <person name="McCowan C."/>
            <person name="Murphy C."/>
            <person name="Neiman D."/>
            <person name="Pearson M."/>
            <person name="Priest M."/>
            <person name="Roberts A."/>
            <person name="Saif S."/>
            <person name="Shea T."/>
            <person name="Sisk P."/>
            <person name="Sykes S."/>
            <person name="Wortman J."/>
            <person name="Nusbaum C."/>
            <person name="Birren B."/>
        </authorList>
    </citation>
    <scope>NUCLEOTIDE SEQUENCE [LARGE SCALE GENOMIC DNA]</scope>
    <source>
        <strain evidence="2 3">NIPH 809</strain>
    </source>
</reference>
<evidence type="ECO:0000313" key="3">
    <source>
        <dbReference type="Proteomes" id="UP000013034"/>
    </source>
</evidence>
<feature type="signal peptide" evidence="1">
    <location>
        <begin position="1"/>
        <end position="26"/>
    </location>
</feature>
<comment type="caution">
    <text evidence="2">The sequence shown here is derived from an EMBL/GenBank/DDBJ whole genome shotgun (WGS) entry which is preliminary data.</text>
</comment>